<dbReference type="AlphaFoldDB" id="A0A7X4KCG9"/>
<protein>
    <submittedName>
        <fullName evidence="1">Uncharacterized protein</fullName>
    </submittedName>
</protein>
<reference evidence="1 2" key="1">
    <citation type="submission" date="2019-12" db="EMBL/GenBank/DDBJ databases">
        <title>Novel species isolated from a subtropical stream in China.</title>
        <authorList>
            <person name="Lu H."/>
        </authorList>
    </citation>
    <scope>NUCLEOTIDE SEQUENCE [LARGE SCALE GENOMIC DNA]</scope>
    <source>
        <strain evidence="1 2">FT55W</strain>
    </source>
</reference>
<evidence type="ECO:0000313" key="2">
    <source>
        <dbReference type="Proteomes" id="UP000450012"/>
    </source>
</evidence>
<dbReference type="EMBL" id="WWCK01000006">
    <property type="protein sequence ID" value="MYM69171.1"/>
    <property type="molecule type" value="Genomic_DNA"/>
</dbReference>
<evidence type="ECO:0000313" key="1">
    <source>
        <dbReference type="EMBL" id="MYM69171.1"/>
    </source>
</evidence>
<name>A0A7X4KCG9_9BURK</name>
<dbReference type="RefSeq" id="WP_161015687.1">
    <property type="nucleotide sequence ID" value="NZ_WWCK01000006.1"/>
</dbReference>
<accession>A0A7X4KCG9</accession>
<comment type="caution">
    <text evidence="1">The sequence shown here is derived from an EMBL/GenBank/DDBJ whole genome shotgun (WGS) entry which is preliminary data.</text>
</comment>
<gene>
    <name evidence="1" type="ORF">GTP45_20350</name>
</gene>
<proteinExistence type="predicted"/>
<dbReference type="Proteomes" id="UP000450012">
    <property type="component" value="Unassembled WGS sequence"/>
</dbReference>
<keyword evidence="2" id="KW-1185">Reference proteome</keyword>
<organism evidence="1 2">
    <name type="scientific">Duganella rivi</name>
    <dbReference type="NCBI Taxonomy" id="2666083"/>
    <lineage>
        <taxon>Bacteria</taxon>
        <taxon>Pseudomonadati</taxon>
        <taxon>Pseudomonadota</taxon>
        <taxon>Betaproteobacteria</taxon>
        <taxon>Burkholderiales</taxon>
        <taxon>Oxalobacteraceae</taxon>
        <taxon>Telluria group</taxon>
        <taxon>Duganella</taxon>
    </lineage>
</organism>
<sequence>MKRLKENMSSNQLVNEALEQFSEWARPWTYVLETLAAKGLTVQNAALVEEVWQEANSSTHWIQPSFESGAELANAALRARYSWLSEAAISNLVRGASYMWK</sequence>